<dbReference type="InterPro" id="IPR004680">
    <property type="entry name" value="Cit_transptr-like_dom"/>
</dbReference>
<evidence type="ECO:0000256" key="6">
    <source>
        <dbReference type="ARBA" id="ARBA00023136"/>
    </source>
</evidence>
<feature type="transmembrane region" description="Helical" evidence="7">
    <location>
        <begin position="287"/>
        <end position="308"/>
    </location>
</feature>
<accession>A0A9D1MVB8</accession>
<dbReference type="PANTHER" id="PTHR43302">
    <property type="entry name" value="TRANSPORTER ARSB-RELATED"/>
    <property type="match status" value="1"/>
</dbReference>
<protein>
    <submittedName>
        <fullName evidence="9">Citrate transporter</fullName>
    </submittedName>
</protein>
<dbReference type="GO" id="GO:0005886">
    <property type="term" value="C:plasma membrane"/>
    <property type="evidence" value="ECO:0007669"/>
    <property type="project" value="UniProtKB-SubCell"/>
</dbReference>
<feature type="transmembrane region" description="Helical" evidence="7">
    <location>
        <begin position="250"/>
        <end position="267"/>
    </location>
</feature>
<keyword evidence="4 7" id="KW-0812">Transmembrane</keyword>
<keyword evidence="5 7" id="KW-1133">Transmembrane helix</keyword>
<comment type="caution">
    <text evidence="9">The sequence shown here is derived from an EMBL/GenBank/DDBJ whole genome shotgun (WGS) entry which is preliminary data.</text>
</comment>
<evidence type="ECO:0000313" key="9">
    <source>
        <dbReference type="EMBL" id="HIU69329.1"/>
    </source>
</evidence>
<reference evidence="9" key="2">
    <citation type="journal article" date="2021" name="PeerJ">
        <title>Extensive microbial diversity within the chicken gut microbiome revealed by metagenomics and culture.</title>
        <authorList>
            <person name="Gilroy R."/>
            <person name="Ravi A."/>
            <person name="Getino M."/>
            <person name="Pursley I."/>
            <person name="Horton D.L."/>
            <person name="Alikhan N.F."/>
            <person name="Baker D."/>
            <person name="Gharbi K."/>
            <person name="Hall N."/>
            <person name="Watson M."/>
            <person name="Adriaenssens E.M."/>
            <person name="Foster-Nyarko E."/>
            <person name="Jarju S."/>
            <person name="Secka A."/>
            <person name="Antonio M."/>
            <person name="Oren A."/>
            <person name="Chaudhuri R.R."/>
            <person name="La Ragione R."/>
            <person name="Hildebrand F."/>
            <person name="Pallen M.J."/>
        </authorList>
    </citation>
    <scope>NUCLEOTIDE SEQUENCE</scope>
    <source>
        <strain evidence="9">CHK176-6737</strain>
    </source>
</reference>
<evidence type="ECO:0000256" key="3">
    <source>
        <dbReference type="ARBA" id="ARBA00022475"/>
    </source>
</evidence>
<dbReference type="GO" id="GO:0055085">
    <property type="term" value="P:transmembrane transport"/>
    <property type="evidence" value="ECO:0007669"/>
    <property type="project" value="InterPro"/>
</dbReference>
<evidence type="ECO:0000256" key="2">
    <source>
        <dbReference type="ARBA" id="ARBA00022448"/>
    </source>
</evidence>
<dbReference type="PANTHER" id="PTHR43302:SF5">
    <property type="entry name" value="TRANSPORTER ARSB-RELATED"/>
    <property type="match status" value="1"/>
</dbReference>
<keyword evidence="3" id="KW-1003">Cell membrane</keyword>
<feature type="transmembrane region" description="Helical" evidence="7">
    <location>
        <begin position="351"/>
        <end position="372"/>
    </location>
</feature>
<feature type="domain" description="Citrate transporter-like" evidence="8">
    <location>
        <begin position="17"/>
        <end position="304"/>
    </location>
</feature>
<feature type="transmembrane region" description="Helical" evidence="7">
    <location>
        <begin position="161"/>
        <end position="186"/>
    </location>
</feature>
<evidence type="ECO:0000259" key="8">
    <source>
        <dbReference type="Pfam" id="PF03600"/>
    </source>
</evidence>
<comment type="subcellular location">
    <subcellularLocation>
        <location evidence="1">Cell membrane</location>
        <topology evidence="1">Multi-pass membrane protein</topology>
    </subcellularLocation>
</comment>
<dbReference type="AlphaFoldDB" id="A0A9D1MVB8"/>
<organism evidence="9 10">
    <name type="scientific">Candidatus Scybalenecus merdavium</name>
    <dbReference type="NCBI Taxonomy" id="2840939"/>
    <lineage>
        <taxon>Bacteria</taxon>
        <taxon>Bacillati</taxon>
        <taxon>Bacillota</taxon>
        <taxon>Clostridia</taxon>
        <taxon>Eubacteriales</taxon>
        <taxon>Oscillospiraceae</taxon>
        <taxon>Oscillospiraceae incertae sedis</taxon>
        <taxon>Candidatus Scybalenecus</taxon>
    </lineage>
</organism>
<feature type="transmembrane region" description="Helical" evidence="7">
    <location>
        <begin position="48"/>
        <end position="71"/>
    </location>
</feature>
<proteinExistence type="predicted"/>
<feature type="transmembrane region" description="Helical" evidence="7">
    <location>
        <begin position="83"/>
        <end position="109"/>
    </location>
</feature>
<feature type="transmembrane region" description="Helical" evidence="7">
    <location>
        <begin position="314"/>
        <end position="339"/>
    </location>
</feature>
<evidence type="ECO:0000256" key="7">
    <source>
        <dbReference type="SAM" id="Phobius"/>
    </source>
</evidence>
<evidence type="ECO:0000256" key="4">
    <source>
        <dbReference type="ARBA" id="ARBA00022692"/>
    </source>
</evidence>
<sequence length="377" mass="41416">MISEFAAKCFSFLKKETVLCLSVALALLSCLLVPPSIAYVSYIDWNTLALLFSLMAVVKGLQKANFFVHAANFLLKKIQTVRALVFVFVFLPFVCSMVITNDVALIVFVPFGMTLLQMTGQERLVVPQIVLQTIAANLGSMLTPMGNPQNLYLYNRSAMSFGAFCALMFPYVLAAGVCLTAVILCIKPTRISGVSLTAQAGSKKTLLCYIAGFLMCLFGVFKILPSVLIAVAVAVALLCFDRKVLRSVDYSLLGTFFAFFIFVGNLTEIEEVQNFLGDVLTGRVEVVSVLVSQVISNVPAALLLSGFTSQWQKLIVGCNFGGLGTLIASMASLISYKMVIQAYPKQKKCYFWLFTILNICFLIVLFLLYVLLQNIRL</sequence>
<dbReference type="EMBL" id="DVNM01000028">
    <property type="protein sequence ID" value="HIU69329.1"/>
    <property type="molecule type" value="Genomic_DNA"/>
</dbReference>
<keyword evidence="6 7" id="KW-0472">Membrane</keyword>
<name>A0A9D1MVB8_9FIRM</name>
<reference evidence="9" key="1">
    <citation type="submission" date="2020-10" db="EMBL/GenBank/DDBJ databases">
        <authorList>
            <person name="Gilroy R."/>
        </authorList>
    </citation>
    <scope>NUCLEOTIDE SEQUENCE</scope>
    <source>
        <strain evidence="9">CHK176-6737</strain>
    </source>
</reference>
<dbReference type="Pfam" id="PF03600">
    <property type="entry name" value="CitMHS"/>
    <property type="match status" value="1"/>
</dbReference>
<feature type="transmembrane region" description="Helical" evidence="7">
    <location>
        <begin position="206"/>
        <end position="238"/>
    </location>
</feature>
<evidence type="ECO:0000256" key="5">
    <source>
        <dbReference type="ARBA" id="ARBA00022989"/>
    </source>
</evidence>
<gene>
    <name evidence="9" type="ORF">IAD23_05150</name>
</gene>
<dbReference type="Proteomes" id="UP000824125">
    <property type="component" value="Unassembled WGS sequence"/>
</dbReference>
<keyword evidence="2" id="KW-0813">Transport</keyword>
<evidence type="ECO:0000256" key="1">
    <source>
        <dbReference type="ARBA" id="ARBA00004651"/>
    </source>
</evidence>
<evidence type="ECO:0000313" key="10">
    <source>
        <dbReference type="Proteomes" id="UP000824125"/>
    </source>
</evidence>